<evidence type="ECO:0000256" key="5">
    <source>
        <dbReference type="ARBA" id="ARBA00022846"/>
    </source>
</evidence>
<dbReference type="PANTHER" id="PTHR12442:SF12">
    <property type="entry name" value="DYNEIN AXONEMAL INTERMEDIATE CHAIN 4"/>
    <property type="match status" value="1"/>
</dbReference>
<keyword evidence="3 12" id="KW-0853">WD repeat</keyword>
<dbReference type="GO" id="GO:0120293">
    <property type="term" value="C:dynein axonemal particle"/>
    <property type="evidence" value="ECO:0007669"/>
    <property type="project" value="UniProtKB-SubCell"/>
</dbReference>
<dbReference type="AlphaFoldDB" id="A0A8U0W868"/>
<dbReference type="Pfam" id="PF00400">
    <property type="entry name" value="WD40"/>
    <property type="match status" value="1"/>
</dbReference>
<dbReference type="RefSeq" id="XP_037881424.1">
    <property type="nucleotide sequence ID" value="XM_038025496.1"/>
</dbReference>
<keyword evidence="7" id="KW-0206">Cytoskeleton</keyword>
<dbReference type="InterPro" id="IPR015943">
    <property type="entry name" value="WD40/YVTN_repeat-like_dom_sf"/>
</dbReference>
<evidence type="ECO:0000256" key="9">
    <source>
        <dbReference type="ARBA" id="ARBA00024190"/>
    </source>
</evidence>
<dbReference type="InterPro" id="IPR050687">
    <property type="entry name" value="Dynein_IC"/>
</dbReference>
<dbReference type="SUPFAM" id="SSF50978">
    <property type="entry name" value="WD40 repeat-like"/>
    <property type="match status" value="1"/>
</dbReference>
<dbReference type="GO" id="GO:0045503">
    <property type="term" value="F:dynein light chain binding"/>
    <property type="evidence" value="ECO:0007669"/>
    <property type="project" value="TreeGrafter"/>
</dbReference>
<dbReference type="GO" id="GO:0003341">
    <property type="term" value="P:cilium movement"/>
    <property type="evidence" value="ECO:0007669"/>
    <property type="project" value="TreeGrafter"/>
</dbReference>
<dbReference type="KEGG" id="gfs:119632545"/>
<dbReference type="GeneID" id="119632545"/>
<evidence type="ECO:0000256" key="8">
    <source>
        <dbReference type="ARBA" id="ARBA00023273"/>
    </source>
</evidence>
<accession>A0A8U0W868</accession>
<sequence>MSMRVGKICQSEMAIHNRKVVLGTNDASSDASRISLGSRHSTRFTFHEVLQRQILKAQEMRAQFHVYDYVCGESMDVTPKPITVTLDRRPHPLLERRALQRIGDDSGSFRSLRSGTSSLVRGKSGRALGIKMSIDDIIIGIGSDRLFFQLHGSTLSLPSFSSDESSSETDDATDLISQMTIHQLPFISVRLTKTHLFQLYNQLSITAMKNTDDGEAVEKDNRTYDYLTIGRGRVRRRSDAECQTLMTLKKSRDINTTTVTTTNTGTFVSYYEMYDTYEVLDKFRSSWEIKYDFDKNERNRIQKLTLEEQFPAISRLRAFDLATMIVMRVLAGNEHGEAQKRFRKMNCVDRMVKKIDYNYSLDPLFVIYPFATDVRRAVCDISFCYSNSDILAVAYGIYSYSAAKLPKTGVVCVWSIKNPCDPERYFYYDYPVGSVEFSPYRSTLLAIGLYDGTVQVRDLTSAHGPLVAVSERSTSPGVDPVLAIKWIQQPKSDESHDIDPILSLSQDGSVTKFNIINSPYLVGFKQALLERVEGTPEGIPFKEPPSVEHQANRRPQGLCITKHPLEKDIFYVLTDEGCLHKCSTNYQNLYLELVKTHVGAVNSMDFSPWSPKLFLTCGNDWCIRIWMDGILTPLITLKNLFGPYQWAAWSRTHSTIIIGLNRKHLEIWDIRRTILKPMSTSFLESSFNTTAKFSLDGYCIAIGNEKGNVHICAFDGMPFPSYFQYDTLEKAIHKALISNNDLLIELKSVGYFGYPNKGFVMPP</sequence>
<dbReference type="GO" id="GO:0045504">
    <property type="term" value="F:dynein heavy chain binding"/>
    <property type="evidence" value="ECO:0007669"/>
    <property type="project" value="TreeGrafter"/>
</dbReference>
<keyword evidence="13" id="KW-1185">Reference proteome</keyword>
<dbReference type="InterPro" id="IPR036322">
    <property type="entry name" value="WD40_repeat_dom_sf"/>
</dbReference>
<keyword evidence="5" id="KW-0282">Flagellum</keyword>
<dbReference type="PANTHER" id="PTHR12442">
    <property type="entry name" value="DYNEIN INTERMEDIATE CHAIN"/>
    <property type="match status" value="1"/>
</dbReference>
<feature type="repeat" description="WD" evidence="12">
    <location>
        <begin position="594"/>
        <end position="626"/>
    </location>
</feature>
<protein>
    <recommendedName>
        <fullName evidence="10">Dynein axonemal intermediate chain 4</fullName>
    </recommendedName>
    <alternativeName>
        <fullName evidence="11">WD repeat-containing protein 78</fullName>
    </alternativeName>
</protein>
<evidence type="ECO:0000256" key="11">
    <source>
        <dbReference type="ARBA" id="ARBA00041557"/>
    </source>
</evidence>
<keyword evidence="4" id="KW-0677">Repeat</keyword>
<evidence type="ECO:0000256" key="10">
    <source>
        <dbReference type="ARBA" id="ARBA00040002"/>
    </source>
</evidence>
<evidence type="ECO:0000256" key="7">
    <source>
        <dbReference type="ARBA" id="ARBA00023212"/>
    </source>
</evidence>
<evidence type="ECO:0000313" key="14">
    <source>
        <dbReference type="RefSeq" id="XP_037881424.1"/>
    </source>
</evidence>
<name>A0A8U0W868_9MUSC</name>
<dbReference type="Gene3D" id="2.130.10.10">
    <property type="entry name" value="YVTN repeat-like/Quinoprotein amine dehydrogenase"/>
    <property type="match status" value="2"/>
</dbReference>
<proteinExistence type="predicted"/>
<evidence type="ECO:0000256" key="6">
    <source>
        <dbReference type="ARBA" id="ARBA00023069"/>
    </source>
</evidence>
<comment type="subcellular location">
    <subcellularLocation>
        <location evidence="1">Cytoplasm</location>
        <location evidence="1">Cytoskeleton</location>
        <location evidence="1">Flagellum axoneme</location>
    </subcellularLocation>
    <subcellularLocation>
        <location evidence="9">Dynein axonemal particle</location>
    </subcellularLocation>
</comment>
<dbReference type="Proteomes" id="UP000092443">
    <property type="component" value="Unplaced"/>
</dbReference>
<evidence type="ECO:0000313" key="13">
    <source>
        <dbReference type="Proteomes" id="UP000092443"/>
    </source>
</evidence>
<evidence type="ECO:0000256" key="12">
    <source>
        <dbReference type="PROSITE-ProRule" id="PRU00221"/>
    </source>
</evidence>
<evidence type="ECO:0000256" key="1">
    <source>
        <dbReference type="ARBA" id="ARBA00004611"/>
    </source>
</evidence>
<reference evidence="14" key="1">
    <citation type="submission" date="2025-08" db="UniProtKB">
        <authorList>
            <consortium name="RefSeq"/>
        </authorList>
    </citation>
    <scope>IDENTIFICATION</scope>
    <source>
        <tissue evidence="14">Whole body pupa</tissue>
    </source>
</reference>
<dbReference type="GO" id="GO:0005858">
    <property type="term" value="C:axonemal dynein complex"/>
    <property type="evidence" value="ECO:0007669"/>
    <property type="project" value="TreeGrafter"/>
</dbReference>
<keyword evidence="6" id="KW-0969">Cilium</keyword>
<dbReference type="PROSITE" id="PS50082">
    <property type="entry name" value="WD_REPEATS_2"/>
    <property type="match status" value="1"/>
</dbReference>
<dbReference type="InterPro" id="IPR001680">
    <property type="entry name" value="WD40_rpt"/>
</dbReference>
<gene>
    <name evidence="14" type="primary">LOC119632545</name>
</gene>
<keyword evidence="8" id="KW-0966">Cell projection</keyword>
<evidence type="ECO:0000256" key="4">
    <source>
        <dbReference type="ARBA" id="ARBA00022737"/>
    </source>
</evidence>
<evidence type="ECO:0000256" key="3">
    <source>
        <dbReference type="ARBA" id="ARBA00022574"/>
    </source>
</evidence>
<evidence type="ECO:0000256" key="2">
    <source>
        <dbReference type="ARBA" id="ARBA00022490"/>
    </source>
</evidence>
<keyword evidence="2" id="KW-0963">Cytoplasm</keyword>
<organism evidence="13 14">
    <name type="scientific">Glossina fuscipes</name>
    <dbReference type="NCBI Taxonomy" id="7396"/>
    <lineage>
        <taxon>Eukaryota</taxon>
        <taxon>Metazoa</taxon>
        <taxon>Ecdysozoa</taxon>
        <taxon>Arthropoda</taxon>
        <taxon>Hexapoda</taxon>
        <taxon>Insecta</taxon>
        <taxon>Pterygota</taxon>
        <taxon>Neoptera</taxon>
        <taxon>Endopterygota</taxon>
        <taxon>Diptera</taxon>
        <taxon>Brachycera</taxon>
        <taxon>Muscomorpha</taxon>
        <taxon>Hippoboscoidea</taxon>
        <taxon>Glossinidae</taxon>
        <taxon>Glossina</taxon>
    </lineage>
</organism>
<dbReference type="SMART" id="SM00320">
    <property type="entry name" value="WD40"/>
    <property type="match status" value="2"/>
</dbReference>